<evidence type="ECO:0000313" key="2">
    <source>
        <dbReference type="Proteomes" id="UP001165427"/>
    </source>
</evidence>
<sequence>MKQLAFIMAITAILLIFGHPGHAMEIAGAWTKTTHPDPHNVILIFSESNSVKAIGYEAVADRPANWHGEGTVENGALQLHYRYSADATPFGWEPRGRMDLQLSEDGQRLVGTARSRSGAWSDRIELVRVTILLQP</sequence>
<dbReference type="RefSeq" id="WP_246903129.1">
    <property type="nucleotide sequence ID" value="NZ_JALJRB010000003.1"/>
</dbReference>
<dbReference type="Proteomes" id="UP001165427">
    <property type="component" value="Unassembled WGS sequence"/>
</dbReference>
<evidence type="ECO:0000313" key="1">
    <source>
        <dbReference type="EMBL" id="MCJ8499684.1"/>
    </source>
</evidence>
<organism evidence="1 2">
    <name type="scientific">Desulfatitalea alkaliphila</name>
    <dbReference type="NCBI Taxonomy" id="2929485"/>
    <lineage>
        <taxon>Bacteria</taxon>
        <taxon>Pseudomonadati</taxon>
        <taxon>Thermodesulfobacteriota</taxon>
        <taxon>Desulfobacteria</taxon>
        <taxon>Desulfobacterales</taxon>
        <taxon>Desulfosarcinaceae</taxon>
        <taxon>Desulfatitalea</taxon>
    </lineage>
</organism>
<keyword evidence="2" id="KW-1185">Reference proteome</keyword>
<protein>
    <submittedName>
        <fullName evidence="1">Uncharacterized protein</fullName>
    </submittedName>
</protein>
<gene>
    <name evidence="1" type="ORF">MRX98_03785</name>
</gene>
<accession>A0AA41R038</accession>
<proteinExistence type="predicted"/>
<comment type="caution">
    <text evidence="1">The sequence shown here is derived from an EMBL/GenBank/DDBJ whole genome shotgun (WGS) entry which is preliminary data.</text>
</comment>
<name>A0AA41R038_9BACT</name>
<dbReference type="EMBL" id="JALJRB010000003">
    <property type="protein sequence ID" value="MCJ8499684.1"/>
    <property type="molecule type" value="Genomic_DNA"/>
</dbReference>
<reference evidence="1" key="1">
    <citation type="submission" date="2022-04" db="EMBL/GenBank/DDBJ databases">
        <title>Desulfatitalea alkaliphila sp. nov., a novel anaerobic sulfate-reducing bacterium isolated from terrestrial mud volcano, Taman Peninsula, Russia.</title>
        <authorList>
            <person name="Khomyakova M.A."/>
            <person name="Merkel A.Y."/>
            <person name="Slobodkin A.I."/>
        </authorList>
    </citation>
    <scope>NUCLEOTIDE SEQUENCE</scope>
    <source>
        <strain evidence="1">M08but</strain>
    </source>
</reference>
<dbReference type="AlphaFoldDB" id="A0AA41R038"/>